<dbReference type="RefSeq" id="WP_009547972.1">
    <property type="nucleotide sequence ID" value="NC_010542.1"/>
</dbReference>
<name>B1X3C5_CROS5</name>
<protein>
    <submittedName>
        <fullName evidence="1">Uncharacterized protein</fullName>
    </submittedName>
</protein>
<sequence length="54" mass="6205">MKIDLTSEQIHYLKYLVLKGIAEAKEASAPESQKIYETILLALDQEVREENNLN</sequence>
<evidence type="ECO:0000313" key="1">
    <source>
        <dbReference type="EMBL" id="ACB54636.1"/>
    </source>
</evidence>
<dbReference type="Proteomes" id="UP000001203">
    <property type="component" value="Plasmid pC"/>
</dbReference>
<accession>B1X3C5</accession>
<dbReference type="KEGG" id="cyt:cce_5290"/>
<dbReference type="HOGENOM" id="CLU_3042551_0_0_3"/>
<proteinExistence type="predicted"/>
<keyword evidence="1" id="KW-0614">Plasmid</keyword>
<reference evidence="1 2" key="1">
    <citation type="journal article" date="2008" name="Proc. Natl. Acad. Sci. U.S.A.">
        <title>The genome of Cyanothece 51142, a unicellular diazotrophic cyanobacterium important in the marine nitrogen cycle.</title>
        <authorList>
            <person name="Welsh E.A."/>
            <person name="Liberton M."/>
            <person name="Stoeckel J."/>
            <person name="Loh T."/>
            <person name="Elvitigala T."/>
            <person name="Wang C."/>
            <person name="Wollam A."/>
            <person name="Fulton R.S."/>
            <person name="Clifton S.W."/>
            <person name="Jacobs J.M."/>
            <person name="Aurora R."/>
            <person name="Ghosh B.K."/>
            <person name="Sherman L.A."/>
            <person name="Smith R.D."/>
            <person name="Wilson R.K."/>
            <person name="Pakrasi H.B."/>
        </authorList>
    </citation>
    <scope>NUCLEOTIDE SEQUENCE [LARGE SCALE GENOMIC DNA]</scope>
    <source>
        <strain evidence="2">ATCC 51142 / BH68</strain>
        <plasmid evidence="2">C</plasmid>
    </source>
</reference>
<gene>
    <name evidence="1" type="ordered locus">cce_5290</name>
</gene>
<organism evidence="1 2">
    <name type="scientific">Crocosphaera subtropica (strain ATCC 51142 / BH68)</name>
    <name type="common">Cyanothece sp. (strain ATCC 51142)</name>
    <dbReference type="NCBI Taxonomy" id="43989"/>
    <lineage>
        <taxon>Bacteria</taxon>
        <taxon>Bacillati</taxon>
        <taxon>Cyanobacteriota</taxon>
        <taxon>Cyanophyceae</taxon>
        <taxon>Oscillatoriophycideae</taxon>
        <taxon>Chroococcales</taxon>
        <taxon>Aphanothecaceae</taxon>
        <taxon>Crocosphaera</taxon>
        <taxon>Crocosphaera subtropica</taxon>
    </lineage>
</organism>
<dbReference type="EMBL" id="CP000810">
    <property type="protein sequence ID" value="ACB54636.1"/>
    <property type="molecule type" value="Genomic_DNA"/>
</dbReference>
<geneLocation type="plasmid" evidence="2">
    <name>C</name>
</geneLocation>
<keyword evidence="2" id="KW-1185">Reference proteome</keyword>
<evidence type="ECO:0000313" key="2">
    <source>
        <dbReference type="Proteomes" id="UP000001203"/>
    </source>
</evidence>
<dbReference type="AlphaFoldDB" id="B1X3C5"/>